<dbReference type="CDD" id="cd00431">
    <property type="entry name" value="cysteine_hydrolases"/>
    <property type="match status" value="1"/>
</dbReference>
<proteinExistence type="predicted"/>
<evidence type="ECO:0000313" key="3">
    <source>
        <dbReference type="Proteomes" id="UP000198324"/>
    </source>
</evidence>
<dbReference type="OrthoDB" id="9791276at2"/>
<protein>
    <submittedName>
        <fullName evidence="2">Nicotinamidase-related amidase</fullName>
    </submittedName>
</protein>
<dbReference type="Pfam" id="PF00857">
    <property type="entry name" value="Isochorismatase"/>
    <property type="match status" value="1"/>
</dbReference>
<evidence type="ECO:0000259" key="1">
    <source>
        <dbReference type="Pfam" id="PF00857"/>
    </source>
</evidence>
<dbReference type="RefSeq" id="WP_089272486.1">
    <property type="nucleotide sequence ID" value="NZ_FZOC01000002.1"/>
</dbReference>
<dbReference type="InterPro" id="IPR036380">
    <property type="entry name" value="Isochorismatase-like_sf"/>
</dbReference>
<feature type="domain" description="Isochorismatase-like" evidence="1">
    <location>
        <begin position="8"/>
        <end position="182"/>
    </location>
</feature>
<dbReference type="EMBL" id="FZOC01000002">
    <property type="protein sequence ID" value="SNR75667.1"/>
    <property type="molecule type" value="Genomic_DNA"/>
</dbReference>
<dbReference type="AlphaFoldDB" id="A0A238YX37"/>
<keyword evidence="3" id="KW-1185">Reference proteome</keyword>
<reference evidence="2 3" key="1">
    <citation type="submission" date="2017-06" db="EMBL/GenBank/DDBJ databases">
        <authorList>
            <person name="Kim H.J."/>
            <person name="Triplett B.A."/>
        </authorList>
    </citation>
    <scope>NUCLEOTIDE SEQUENCE [LARGE SCALE GENOMIC DNA]</scope>
    <source>
        <strain evidence="2 3">DSM 13116</strain>
    </source>
</reference>
<dbReference type="Proteomes" id="UP000198324">
    <property type="component" value="Unassembled WGS sequence"/>
</dbReference>
<dbReference type="PANTHER" id="PTHR47044">
    <property type="entry name" value="OS02G0276400 PROTEIN"/>
    <property type="match status" value="1"/>
</dbReference>
<dbReference type="Gene3D" id="3.40.50.850">
    <property type="entry name" value="Isochorismatase-like"/>
    <property type="match status" value="1"/>
</dbReference>
<dbReference type="SUPFAM" id="SSF52499">
    <property type="entry name" value="Isochorismatase-like hydrolases"/>
    <property type="match status" value="1"/>
</dbReference>
<gene>
    <name evidence="2" type="ORF">SAMN04488503_1064</name>
</gene>
<organism evidence="2 3">
    <name type="scientific">Humidesulfovibrio mexicanus</name>
    <dbReference type="NCBI Taxonomy" id="147047"/>
    <lineage>
        <taxon>Bacteria</taxon>
        <taxon>Pseudomonadati</taxon>
        <taxon>Thermodesulfobacteriota</taxon>
        <taxon>Desulfovibrionia</taxon>
        <taxon>Desulfovibrionales</taxon>
        <taxon>Desulfovibrionaceae</taxon>
        <taxon>Humidesulfovibrio</taxon>
    </lineage>
</organism>
<dbReference type="InterPro" id="IPR000868">
    <property type="entry name" value="Isochorismatase-like_dom"/>
</dbReference>
<evidence type="ECO:0000313" key="2">
    <source>
        <dbReference type="EMBL" id="SNR75667.1"/>
    </source>
</evidence>
<accession>A0A238YX37</accession>
<name>A0A238YX37_9BACT</name>
<sequence length="203" mass="21510">MPASGAIALAIIDMQHDFVAPGGAACVAGAAATVPVLRRLLERARARGWRVIHVTRSHRADGADAERFRREAFLQGRGICVAGTPGAGIVPELAPLPGETVLRKTRFSAFLFTEFDALLRRMGVDTLVMGGTQYPNCVRATAVDAMARDYRVVVVTDACSAQTPEVAAANIFDLSHMGVDCVALDRLDGLLGPKRPPFAPSSA</sequence>